<dbReference type="InterPro" id="IPR017972">
    <property type="entry name" value="Cyt_P450_CS"/>
</dbReference>
<keyword evidence="6" id="KW-0503">Monooxygenase</keyword>
<dbReference type="PANTHER" id="PTHR24305:SF226">
    <property type="entry name" value="CYTOCHROME P450 MONOOXYGENASE"/>
    <property type="match status" value="1"/>
</dbReference>
<name>A0A8H4W178_9HELO</name>
<keyword evidence="4 5" id="KW-0408">Iron</keyword>
<reference evidence="7 8" key="1">
    <citation type="submission" date="2020-03" db="EMBL/GenBank/DDBJ databases">
        <title>Draft Genome Sequence of Cudoniella acicularis.</title>
        <authorList>
            <person name="Buettner E."/>
            <person name="Kellner H."/>
        </authorList>
    </citation>
    <scope>NUCLEOTIDE SEQUENCE [LARGE SCALE GENOMIC DNA]</scope>
    <source>
        <strain evidence="7 8">DSM 108380</strain>
    </source>
</reference>
<feature type="binding site" description="axial binding residue" evidence="5">
    <location>
        <position position="443"/>
    </location>
    <ligand>
        <name>heme</name>
        <dbReference type="ChEBI" id="CHEBI:30413"/>
    </ligand>
    <ligandPart>
        <name>Fe</name>
        <dbReference type="ChEBI" id="CHEBI:18248"/>
    </ligandPart>
</feature>
<evidence type="ECO:0000256" key="2">
    <source>
        <dbReference type="ARBA" id="ARBA00010617"/>
    </source>
</evidence>
<gene>
    <name evidence="7" type="ORF">G7Y89_g10160</name>
</gene>
<evidence type="ECO:0008006" key="9">
    <source>
        <dbReference type="Google" id="ProtNLM"/>
    </source>
</evidence>
<dbReference type="InterPro" id="IPR002403">
    <property type="entry name" value="Cyt_P450_E_grp-IV"/>
</dbReference>
<dbReference type="InterPro" id="IPR001128">
    <property type="entry name" value="Cyt_P450"/>
</dbReference>
<dbReference type="InterPro" id="IPR036396">
    <property type="entry name" value="Cyt_P450_sf"/>
</dbReference>
<keyword evidence="5 6" id="KW-0349">Heme</keyword>
<proteinExistence type="inferred from homology"/>
<evidence type="ECO:0000256" key="5">
    <source>
        <dbReference type="PIRSR" id="PIRSR602403-1"/>
    </source>
</evidence>
<evidence type="ECO:0000256" key="1">
    <source>
        <dbReference type="ARBA" id="ARBA00001971"/>
    </source>
</evidence>
<organism evidence="7 8">
    <name type="scientific">Cudoniella acicularis</name>
    <dbReference type="NCBI Taxonomy" id="354080"/>
    <lineage>
        <taxon>Eukaryota</taxon>
        <taxon>Fungi</taxon>
        <taxon>Dikarya</taxon>
        <taxon>Ascomycota</taxon>
        <taxon>Pezizomycotina</taxon>
        <taxon>Leotiomycetes</taxon>
        <taxon>Helotiales</taxon>
        <taxon>Tricladiaceae</taxon>
        <taxon>Cudoniella</taxon>
    </lineage>
</organism>
<evidence type="ECO:0000313" key="8">
    <source>
        <dbReference type="Proteomes" id="UP000566819"/>
    </source>
</evidence>
<evidence type="ECO:0000256" key="6">
    <source>
        <dbReference type="RuleBase" id="RU000461"/>
    </source>
</evidence>
<dbReference type="PRINTS" id="PR00465">
    <property type="entry name" value="EP450IV"/>
</dbReference>
<dbReference type="Proteomes" id="UP000566819">
    <property type="component" value="Unassembled WGS sequence"/>
</dbReference>
<accession>A0A8H4W178</accession>
<dbReference type="PROSITE" id="PS00086">
    <property type="entry name" value="CYTOCHROME_P450"/>
    <property type="match status" value="1"/>
</dbReference>
<protein>
    <recommendedName>
        <fullName evidence="9">Cytochrome P450</fullName>
    </recommendedName>
</protein>
<keyword evidence="6" id="KW-0560">Oxidoreductase</keyword>
<dbReference type="Gene3D" id="1.10.630.10">
    <property type="entry name" value="Cytochrome P450"/>
    <property type="match status" value="1"/>
</dbReference>
<evidence type="ECO:0000256" key="4">
    <source>
        <dbReference type="ARBA" id="ARBA00023004"/>
    </source>
</evidence>
<evidence type="ECO:0000313" key="7">
    <source>
        <dbReference type="EMBL" id="KAF4627990.1"/>
    </source>
</evidence>
<sequence length="520" mass="58893">MILYYAVSIFASYLLLWATYQVFLHPLSKYPGPLVAKLSDIYSGFYTYKKRLHLTTWNNQRKYGPVVRQGPNKLVFSSITALRGKEKTDIYKNDRTTKPKAYMALGPGLKTYNVFSARDRHLHRGRRQLIGQVISERSMRVFEPTMIDQVNIFARNLLLSSQSSTPVNITEHTRRLGLNIAGLLGFGYDLRLQTDDENRFMHTVLDVGTFYSNVFLHYPSGRFLWLAFVIASPLRKLRNKYLALMETMITSRTAQPKDAKHDLYSFVADALGAESSDLRQSDLWAEANLFLPAAGDTVKTALSATFFYLSRNQHAYRTLAHEIRSTFTTSSEIRGTGVAACAYLRACIDEAMRLSPPSPGILWRDLAPDDDNTQPFIVDGHVIPPGTVVGVNTYSVHHNEHYFPDPFAYRPERWLPSENDFSPEQKKVMRDALAPFSIGPRGCAGKAMAYLESSLVLAKTLWFFDFEVAEGELGKVGAGKVGLGEGRERRGEFQLEDTFGSIHDGPYLTFRTRGEFWKEL</sequence>
<dbReference type="SUPFAM" id="SSF48264">
    <property type="entry name" value="Cytochrome P450"/>
    <property type="match status" value="1"/>
</dbReference>
<dbReference type="OrthoDB" id="1470350at2759"/>
<dbReference type="PANTHER" id="PTHR24305">
    <property type="entry name" value="CYTOCHROME P450"/>
    <property type="match status" value="1"/>
</dbReference>
<comment type="similarity">
    <text evidence="2 6">Belongs to the cytochrome P450 family.</text>
</comment>
<dbReference type="GO" id="GO:0016705">
    <property type="term" value="F:oxidoreductase activity, acting on paired donors, with incorporation or reduction of molecular oxygen"/>
    <property type="evidence" value="ECO:0007669"/>
    <property type="project" value="InterPro"/>
</dbReference>
<dbReference type="GO" id="GO:0020037">
    <property type="term" value="F:heme binding"/>
    <property type="evidence" value="ECO:0007669"/>
    <property type="project" value="InterPro"/>
</dbReference>
<dbReference type="Pfam" id="PF00067">
    <property type="entry name" value="p450"/>
    <property type="match status" value="1"/>
</dbReference>
<dbReference type="AlphaFoldDB" id="A0A8H4W178"/>
<dbReference type="GO" id="GO:0005506">
    <property type="term" value="F:iron ion binding"/>
    <property type="evidence" value="ECO:0007669"/>
    <property type="project" value="InterPro"/>
</dbReference>
<dbReference type="PRINTS" id="PR00385">
    <property type="entry name" value="P450"/>
</dbReference>
<comment type="caution">
    <text evidence="7">The sequence shown here is derived from an EMBL/GenBank/DDBJ whole genome shotgun (WGS) entry which is preliminary data.</text>
</comment>
<dbReference type="GO" id="GO:0004497">
    <property type="term" value="F:monooxygenase activity"/>
    <property type="evidence" value="ECO:0007669"/>
    <property type="project" value="UniProtKB-KW"/>
</dbReference>
<keyword evidence="8" id="KW-1185">Reference proteome</keyword>
<keyword evidence="3 5" id="KW-0479">Metal-binding</keyword>
<comment type="cofactor">
    <cofactor evidence="1 5">
        <name>heme</name>
        <dbReference type="ChEBI" id="CHEBI:30413"/>
    </cofactor>
</comment>
<dbReference type="EMBL" id="JAAMPI010000877">
    <property type="protein sequence ID" value="KAF4627990.1"/>
    <property type="molecule type" value="Genomic_DNA"/>
</dbReference>
<evidence type="ECO:0000256" key="3">
    <source>
        <dbReference type="ARBA" id="ARBA00022723"/>
    </source>
</evidence>
<dbReference type="InterPro" id="IPR050121">
    <property type="entry name" value="Cytochrome_P450_monoxygenase"/>
</dbReference>